<proteinExistence type="predicted"/>
<evidence type="ECO:0000313" key="1">
    <source>
        <dbReference type="EMBL" id="KAJ8665464.1"/>
    </source>
</evidence>
<keyword evidence="2" id="KW-1185">Reference proteome</keyword>
<gene>
    <name evidence="1" type="ORF">QAD02_007126</name>
</gene>
<protein>
    <submittedName>
        <fullName evidence="1">Uncharacterized protein</fullName>
    </submittedName>
</protein>
<dbReference type="EMBL" id="CM056744">
    <property type="protein sequence ID" value="KAJ8665464.1"/>
    <property type="molecule type" value="Genomic_DNA"/>
</dbReference>
<sequence>MHDLSRLPTSKQETSSHISESLNVVKESIGVLRDLKLPVEHWDVLMIHAVECKLLQQTRTDRVTSNENGGTNAFPEFANFEAFLGTRIRSLDLVEADKARAASARSQSNKNP</sequence>
<dbReference type="Proteomes" id="UP001239111">
    <property type="component" value="Chromosome 4"/>
</dbReference>
<evidence type="ECO:0000313" key="2">
    <source>
        <dbReference type="Proteomes" id="UP001239111"/>
    </source>
</evidence>
<reference evidence="1" key="1">
    <citation type="submission" date="2023-04" db="EMBL/GenBank/DDBJ databases">
        <title>A chromosome-level genome assembly of the parasitoid wasp Eretmocerus hayati.</title>
        <authorList>
            <person name="Zhong Y."/>
            <person name="Liu S."/>
            <person name="Liu Y."/>
        </authorList>
    </citation>
    <scope>NUCLEOTIDE SEQUENCE</scope>
    <source>
        <strain evidence="1">ZJU_SS_LIU_2023</strain>
    </source>
</reference>
<name>A0ACC2N562_9HYME</name>
<comment type="caution">
    <text evidence="1">The sequence shown here is derived from an EMBL/GenBank/DDBJ whole genome shotgun (WGS) entry which is preliminary data.</text>
</comment>
<accession>A0ACC2N562</accession>
<organism evidence="1 2">
    <name type="scientific">Eretmocerus hayati</name>
    <dbReference type="NCBI Taxonomy" id="131215"/>
    <lineage>
        <taxon>Eukaryota</taxon>
        <taxon>Metazoa</taxon>
        <taxon>Ecdysozoa</taxon>
        <taxon>Arthropoda</taxon>
        <taxon>Hexapoda</taxon>
        <taxon>Insecta</taxon>
        <taxon>Pterygota</taxon>
        <taxon>Neoptera</taxon>
        <taxon>Endopterygota</taxon>
        <taxon>Hymenoptera</taxon>
        <taxon>Apocrita</taxon>
        <taxon>Proctotrupomorpha</taxon>
        <taxon>Chalcidoidea</taxon>
        <taxon>Aphelinidae</taxon>
        <taxon>Aphelininae</taxon>
        <taxon>Eretmocerus</taxon>
    </lineage>
</organism>